<reference evidence="3" key="1">
    <citation type="journal article" date="2023" name="Nat. Microbiol.">
        <title>Babesia duncani multi-omics identifies virulence factors and drug targets.</title>
        <authorList>
            <person name="Singh P."/>
            <person name="Lonardi S."/>
            <person name="Liang Q."/>
            <person name="Vydyam P."/>
            <person name="Khabirova E."/>
            <person name="Fang T."/>
            <person name="Gihaz S."/>
            <person name="Thekkiniath J."/>
            <person name="Munshi M."/>
            <person name="Abel S."/>
            <person name="Ciampossin L."/>
            <person name="Batugedara G."/>
            <person name="Gupta M."/>
            <person name="Lu X.M."/>
            <person name="Lenz T."/>
            <person name="Chakravarty S."/>
            <person name="Cornillot E."/>
            <person name="Hu Y."/>
            <person name="Ma W."/>
            <person name="Gonzalez L.M."/>
            <person name="Sanchez S."/>
            <person name="Estrada K."/>
            <person name="Sanchez-Flores A."/>
            <person name="Montero E."/>
            <person name="Harb O.S."/>
            <person name="Le Roch K.G."/>
            <person name="Mamoun C.B."/>
        </authorList>
    </citation>
    <scope>NUCLEOTIDE SEQUENCE</scope>
    <source>
        <strain evidence="3">WA1</strain>
    </source>
</reference>
<dbReference type="GO" id="GO:0003676">
    <property type="term" value="F:nucleic acid binding"/>
    <property type="evidence" value="ECO:0007669"/>
    <property type="project" value="InterPro"/>
</dbReference>
<dbReference type="Pfam" id="PF07842">
    <property type="entry name" value="GCFC"/>
    <property type="match status" value="1"/>
</dbReference>
<dbReference type="KEGG" id="bdw:94336607"/>
<comment type="similarity">
    <text evidence="1">Belongs to the TFP11/STIP family.</text>
</comment>
<feature type="domain" description="G-patch" evidence="2">
    <location>
        <begin position="146"/>
        <end position="191"/>
    </location>
</feature>
<dbReference type="Pfam" id="PF01585">
    <property type="entry name" value="G-patch"/>
    <property type="match status" value="1"/>
</dbReference>
<name>A0AAD9UND7_9APIC</name>
<dbReference type="GO" id="GO:0071008">
    <property type="term" value="C:U2-type post-mRNA release spliceosomal complex"/>
    <property type="evidence" value="ECO:0007669"/>
    <property type="project" value="TreeGrafter"/>
</dbReference>
<comment type="caution">
    <text evidence="3">The sequence shown here is derived from an EMBL/GenBank/DDBJ whole genome shotgun (WGS) entry which is preliminary data.</text>
</comment>
<dbReference type="GeneID" id="94336607"/>
<evidence type="ECO:0000256" key="1">
    <source>
        <dbReference type="ARBA" id="ARBA00010900"/>
    </source>
</evidence>
<dbReference type="PROSITE" id="PS50174">
    <property type="entry name" value="G_PATCH"/>
    <property type="match status" value="1"/>
</dbReference>
<organism evidence="3 4">
    <name type="scientific">Babesia duncani</name>
    <dbReference type="NCBI Taxonomy" id="323732"/>
    <lineage>
        <taxon>Eukaryota</taxon>
        <taxon>Sar</taxon>
        <taxon>Alveolata</taxon>
        <taxon>Apicomplexa</taxon>
        <taxon>Aconoidasida</taxon>
        <taxon>Piroplasmida</taxon>
        <taxon>Babesiidae</taxon>
        <taxon>Babesia</taxon>
    </lineage>
</organism>
<dbReference type="PANTHER" id="PTHR23329">
    <property type="entry name" value="TUFTELIN-INTERACTING PROTEIN 11-RELATED"/>
    <property type="match status" value="1"/>
</dbReference>
<evidence type="ECO:0000313" key="3">
    <source>
        <dbReference type="EMBL" id="KAK2195716.1"/>
    </source>
</evidence>
<dbReference type="Proteomes" id="UP001214638">
    <property type="component" value="Unassembled WGS sequence"/>
</dbReference>
<dbReference type="EMBL" id="JALLKP010000003">
    <property type="protein sequence ID" value="KAK2195716.1"/>
    <property type="molecule type" value="Genomic_DNA"/>
</dbReference>
<evidence type="ECO:0000259" key="2">
    <source>
        <dbReference type="PROSITE" id="PS50174"/>
    </source>
</evidence>
<dbReference type="PANTHER" id="PTHR23329:SF1">
    <property type="entry name" value="TUFTELIN-INTERACTING PROTEIN 11"/>
    <property type="match status" value="1"/>
</dbReference>
<dbReference type="GO" id="GO:0000390">
    <property type="term" value="P:spliceosomal complex disassembly"/>
    <property type="evidence" value="ECO:0007669"/>
    <property type="project" value="InterPro"/>
</dbReference>
<dbReference type="InterPro" id="IPR000467">
    <property type="entry name" value="G_patch_dom"/>
</dbReference>
<dbReference type="SMART" id="SM00443">
    <property type="entry name" value="G_patch"/>
    <property type="match status" value="1"/>
</dbReference>
<protein>
    <submittedName>
        <fullName evidence="3">Bifunctional G-patch domain/GCF</fullName>
    </submittedName>
</protein>
<sequence length="738" mass="84517">MDSPTGSQWDSEEGDTYENYLLDGVDNSSYLYSGSDDDFFLNVTSRKSKWDGGYKNVAFVSGGMLERSENDEALKSQQQFDDGLDKSDMDVESDFELINRIAEIDDVEEILGFENEVDSEPTYYNRTKVPETKMNGELPLENMEKLYGKGAKMLLKMGYKGGGLGKDGRGIVAPINTKVRNKQQGLQDQGEMVKENLNHIRLLEQKTKATLNHTHSMAWKKNVHSGESTSMDFDANITTPNEDLNKLFEHLQIKCNLFNDSLKELSNTKMELTSIIAAMENDIERFIESHRNALDLYDRCGDIVDRINIICFEFDTNLSTGDLDTHQLSIQLENALDVIYKVLKDDNQVYDALGLDDVIISLLQLGLSGLYSDWDVKKEPSKGKDILERILKKYNNNRKIRSNVSSVLNETNLNTLKRYFLDKWDILDTDSGIYLYETWVDVLLKVDEQLVADLKDVLESRFAELIDDAATCHLSHVIIHPWLFIFNDERIQILCSKLVEALKNMISEDVFKNKNRYKSILDAWKVLLNDVMINSLNTHICAMLACNISDVLINPRNQDTSILEAALDWIPVVGIEYVARVFCREFFPRWIQRLKKWVKMPQANFEEIIIWYQGWKQLFPVEFIKIIEVEEFFKDALVIMERGCNNSHVNSSISNSNHKKTDQSHVTSKTLLQTLSDIASDKGILMQPRVGRLHGGKQIYVFGGTSILVHENKIQILYKNKFQDIAIDDLVSYAIKTG</sequence>
<keyword evidence="4" id="KW-1185">Reference proteome</keyword>
<gene>
    <name evidence="3" type="ORF">BdWA1_002309</name>
</gene>
<dbReference type="InterPro" id="IPR022783">
    <property type="entry name" value="GCFC_dom"/>
</dbReference>
<accession>A0AAD9UND7</accession>
<dbReference type="InterPro" id="IPR045211">
    <property type="entry name" value="TFP11/STIP/Ntr1"/>
</dbReference>
<dbReference type="RefSeq" id="XP_067802559.1">
    <property type="nucleotide sequence ID" value="XM_067947337.1"/>
</dbReference>
<dbReference type="AlphaFoldDB" id="A0AAD9UND7"/>
<proteinExistence type="inferred from homology"/>
<evidence type="ECO:0000313" key="4">
    <source>
        <dbReference type="Proteomes" id="UP001214638"/>
    </source>
</evidence>